<dbReference type="AlphaFoldDB" id="A0A1J5QF36"/>
<gene>
    <name evidence="1" type="ORF">GALL_361650</name>
</gene>
<reference evidence="1" key="1">
    <citation type="submission" date="2016-10" db="EMBL/GenBank/DDBJ databases">
        <title>Sequence of Gallionella enrichment culture.</title>
        <authorList>
            <person name="Poehlein A."/>
            <person name="Muehling M."/>
            <person name="Daniel R."/>
        </authorList>
    </citation>
    <scope>NUCLEOTIDE SEQUENCE</scope>
</reference>
<sequence>MVPHHTAVWRAHFARFGRHVALQELAERALADEADAGRILFLAGGKPCLAGDFAHFALEMAAQREQGFRQLFLIEAVEKVALVLGAVLRLQQLEQAVDFAYLGVVAGGDLVRAQAEGVIEKGAELDLGIAQDVGVGRAAGTVFLQEVGKYLVLVFLAEIDGLDLDADAVGDGNGIHQVLPCRAERFRVVVLPVLHEQADHFIALLLQQQRGDGRIDPARHADHDALFFHRWVRTDKGNR</sequence>
<accession>A0A1J5QF36</accession>
<proteinExistence type="predicted"/>
<protein>
    <submittedName>
        <fullName evidence="1">Uncharacterized protein</fullName>
    </submittedName>
</protein>
<organism evidence="1">
    <name type="scientific">mine drainage metagenome</name>
    <dbReference type="NCBI Taxonomy" id="410659"/>
    <lineage>
        <taxon>unclassified sequences</taxon>
        <taxon>metagenomes</taxon>
        <taxon>ecological metagenomes</taxon>
    </lineage>
</organism>
<comment type="caution">
    <text evidence="1">The sequence shown here is derived from an EMBL/GenBank/DDBJ whole genome shotgun (WGS) entry which is preliminary data.</text>
</comment>
<dbReference type="EMBL" id="MLJW01000848">
    <property type="protein sequence ID" value="OIQ82064.1"/>
    <property type="molecule type" value="Genomic_DNA"/>
</dbReference>
<name>A0A1J5QF36_9ZZZZ</name>
<evidence type="ECO:0000313" key="1">
    <source>
        <dbReference type="EMBL" id="OIQ82064.1"/>
    </source>
</evidence>